<dbReference type="Proteomes" id="UP000255207">
    <property type="component" value="Unassembled WGS sequence"/>
</dbReference>
<dbReference type="AlphaFoldDB" id="A0A370L432"/>
<reference evidence="7" key="1">
    <citation type="submission" date="2018-07" db="EMBL/GenBank/DDBJ databases">
        <authorList>
            <person name="Safronova V.I."/>
            <person name="Chirak E.R."/>
            <person name="Sazanova A.L."/>
        </authorList>
    </citation>
    <scope>NUCLEOTIDE SEQUENCE [LARGE SCALE GENOMIC DNA]</scope>
    <source>
        <strain evidence="7">RCAM04685</strain>
    </source>
</reference>
<evidence type="ECO:0000313" key="7">
    <source>
        <dbReference type="Proteomes" id="UP000255207"/>
    </source>
</evidence>
<dbReference type="EMBL" id="QQTP01000010">
    <property type="protein sequence ID" value="RDJ22536.1"/>
    <property type="molecule type" value="Genomic_DNA"/>
</dbReference>
<evidence type="ECO:0000256" key="1">
    <source>
        <dbReference type="ARBA" id="ARBA00004141"/>
    </source>
</evidence>
<comment type="caution">
    <text evidence="6">The sequence shown here is derived from an EMBL/GenBank/DDBJ whole genome shotgun (WGS) entry which is preliminary data.</text>
</comment>
<keyword evidence="4 5" id="KW-0472">Membrane</keyword>
<evidence type="ECO:0000256" key="5">
    <source>
        <dbReference type="SAM" id="Phobius"/>
    </source>
</evidence>
<keyword evidence="7" id="KW-1185">Reference proteome</keyword>
<organism evidence="6 7">
    <name type="scientific">Bosea caraganae</name>
    <dbReference type="NCBI Taxonomy" id="2763117"/>
    <lineage>
        <taxon>Bacteria</taxon>
        <taxon>Pseudomonadati</taxon>
        <taxon>Pseudomonadota</taxon>
        <taxon>Alphaproteobacteria</taxon>
        <taxon>Hyphomicrobiales</taxon>
        <taxon>Boseaceae</taxon>
        <taxon>Bosea</taxon>
    </lineage>
</organism>
<keyword evidence="3 5" id="KW-1133">Transmembrane helix</keyword>
<dbReference type="GO" id="GO:0016020">
    <property type="term" value="C:membrane"/>
    <property type="evidence" value="ECO:0007669"/>
    <property type="project" value="UniProtKB-SubCell"/>
</dbReference>
<dbReference type="PIRSF" id="PIRSF033913">
    <property type="entry name" value="S-S_format_DsbB"/>
    <property type="match status" value="1"/>
</dbReference>
<name>A0A370L432_9HYPH</name>
<dbReference type="Pfam" id="PF02600">
    <property type="entry name" value="DsbB"/>
    <property type="match status" value="1"/>
</dbReference>
<dbReference type="GO" id="GO:0006457">
    <property type="term" value="P:protein folding"/>
    <property type="evidence" value="ECO:0007669"/>
    <property type="project" value="InterPro"/>
</dbReference>
<dbReference type="InterPro" id="IPR003752">
    <property type="entry name" value="DiS_bond_form_DsbB/BdbC"/>
</dbReference>
<feature type="transmembrane region" description="Helical" evidence="5">
    <location>
        <begin position="52"/>
        <end position="67"/>
    </location>
</feature>
<evidence type="ECO:0000256" key="4">
    <source>
        <dbReference type="ARBA" id="ARBA00023136"/>
    </source>
</evidence>
<keyword evidence="2 5" id="KW-0812">Transmembrane</keyword>
<dbReference type="InterPro" id="IPR024199">
    <property type="entry name" value="Uncharacterised_DsbB"/>
</dbReference>
<feature type="transmembrane region" description="Helical" evidence="5">
    <location>
        <begin position="12"/>
        <end position="32"/>
    </location>
</feature>
<comment type="subcellular location">
    <subcellularLocation>
        <location evidence="1">Membrane</location>
        <topology evidence="1">Multi-pass membrane protein</topology>
    </subcellularLocation>
</comment>
<evidence type="ECO:0000256" key="3">
    <source>
        <dbReference type="ARBA" id="ARBA00022989"/>
    </source>
</evidence>
<dbReference type="OrthoDB" id="9808637at2"/>
<accession>A0A370L432</accession>
<feature type="transmembrane region" description="Helical" evidence="5">
    <location>
        <begin position="146"/>
        <end position="165"/>
    </location>
</feature>
<sequence length="171" mass="18278">MTALPERAPDRVVPRLILLLGLGSAMLIAGAWWSQLVWHLLPCKLCLEQRQPHYAVIALAVVASLVARTRSLQIAALIGFALLLAWSTGLGFYHAGVEWGWFLGPNDCGGGAPPVAGAVGDLLNQLQTTRIVSCTEAAWRFLGISLAGWNCLISFGLLVVALLGLKRALRG</sequence>
<protein>
    <submittedName>
        <fullName evidence="6">Disulfide bond formation protein B</fullName>
    </submittedName>
</protein>
<dbReference type="InterPro" id="IPR023380">
    <property type="entry name" value="DsbB-like_sf"/>
</dbReference>
<evidence type="ECO:0000313" key="6">
    <source>
        <dbReference type="EMBL" id="RDJ22536.1"/>
    </source>
</evidence>
<dbReference type="SUPFAM" id="SSF158442">
    <property type="entry name" value="DsbB-like"/>
    <property type="match status" value="1"/>
</dbReference>
<feature type="transmembrane region" description="Helical" evidence="5">
    <location>
        <begin position="74"/>
        <end position="95"/>
    </location>
</feature>
<proteinExistence type="predicted"/>
<dbReference type="RefSeq" id="WP_114830866.1">
    <property type="nucleotide sequence ID" value="NZ_QQTO01000042.1"/>
</dbReference>
<dbReference type="GO" id="GO:0015035">
    <property type="term" value="F:protein-disulfide reductase activity"/>
    <property type="evidence" value="ECO:0007669"/>
    <property type="project" value="InterPro"/>
</dbReference>
<dbReference type="Gene3D" id="1.20.1550.10">
    <property type="entry name" value="DsbB-like"/>
    <property type="match status" value="1"/>
</dbReference>
<evidence type="ECO:0000256" key="2">
    <source>
        <dbReference type="ARBA" id="ARBA00022692"/>
    </source>
</evidence>
<gene>
    <name evidence="6" type="ORF">DWE98_19055</name>
</gene>